<gene>
    <name evidence="8" type="primary">chrA</name>
    <name evidence="8" type="ORF">JR064_09010</name>
</gene>
<keyword evidence="6 7" id="KW-0472">Membrane</keyword>
<dbReference type="InterPro" id="IPR003370">
    <property type="entry name" value="Chromate_transpt"/>
</dbReference>
<evidence type="ECO:0000256" key="6">
    <source>
        <dbReference type="ARBA" id="ARBA00023136"/>
    </source>
</evidence>
<feature type="transmembrane region" description="Helical" evidence="7">
    <location>
        <begin position="306"/>
        <end position="330"/>
    </location>
</feature>
<feature type="transmembrane region" description="Helical" evidence="7">
    <location>
        <begin position="270"/>
        <end position="294"/>
    </location>
</feature>
<feature type="transmembrane region" description="Helical" evidence="7">
    <location>
        <begin position="236"/>
        <end position="258"/>
    </location>
</feature>
<feature type="transmembrane region" description="Helical" evidence="7">
    <location>
        <begin position="122"/>
        <end position="142"/>
    </location>
</feature>
<keyword evidence="3" id="KW-1003">Cell membrane</keyword>
<feature type="transmembrane region" description="Helical" evidence="7">
    <location>
        <begin position="21"/>
        <end position="40"/>
    </location>
</feature>
<keyword evidence="5 7" id="KW-1133">Transmembrane helix</keyword>
<dbReference type="PANTHER" id="PTHR33567:SF3">
    <property type="entry name" value="CHROMATE ION TRANSPORTER (EUROFUNG)"/>
    <property type="match status" value="1"/>
</dbReference>
<keyword evidence="4 7" id="KW-0812">Transmembrane</keyword>
<evidence type="ECO:0000313" key="9">
    <source>
        <dbReference type="Proteomes" id="UP000695802"/>
    </source>
</evidence>
<organism evidence="8 9">
    <name type="scientific">Xanthomonas bonasiae</name>
    <dbReference type="NCBI Taxonomy" id="2810351"/>
    <lineage>
        <taxon>Bacteria</taxon>
        <taxon>Pseudomonadati</taxon>
        <taxon>Pseudomonadota</taxon>
        <taxon>Gammaproteobacteria</taxon>
        <taxon>Lysobacterales</taxon>
        <taxon>Lysobacteraceae</taxon>
        <taxon>Xanthomonas</taxon>
    </lineage>
</organism>
<dbReference type="PIRSF" id="PIRSF004810">
    <property type="entry name" value="ChrA"/>
    <property type="match status" value="1"/>
</dbReference>
<dbReference type="NCBIfam" id="TIGR00937">
    <property type="entry name" value="2A51"/>
    <property type="match status" value="1"/>
</dbReference>
<evidence type="ECO:0000256" key="1">
    <source>
        <dbReference type="ARBA" id="ARBA00004651"/>
    </source>
</evidence>
<evidence type="ECO:0000256" key="5">
    <source>
        <dbReference type="ARBA" id="ARBA00022989"/>
    </source>
</evidence>
<dbReference type="InterPro" id="IPR014047">
    <property type="entry name" value="Chr_Tranpt_l_chain"/>
</dbReference>
<proteinExistence type="inferred from homology"/>
<dbReference type="RefSeq" id="WP_206229502.1">
    <property type="nucleotide sequence ID" value="NZ_JAFIWB010000007.1"/>
</dbReference>
<comment type="caution">
    <text evidence="8">The sequence shown here is derived from an EMBL/GenBank/DDBJ whole genome shotgun (WGS) entry which is preliminary data.</text>
</comment>
<evidence type="ECO:0000256" key="2">
    <source>
        <dbReference type="ARBA" id="ARBA00005262"/>
    </source>
</evidence>
<dbReference type="Proteomes" id="UP000695802">
    <property type="component" value="Unassembled WGS sequence"/>
</dbReference>
<feature type="transmembrane region" description="Helical" evidence="7">
    <location>
        <begin position="390"/>
        <end position="408"/>
    </location>
</feature>
<dbReference type="Pfam" id="PF02417">
    <property type="entry name" value="Chromate_transp"/>
    <property type="match status" value="2"/>
</dbReference>
<evidence type="ECO:0000256" key="4">
    <source>
        <dbReference type="ARBA" id="ARBA00022692"/>
    </source>
</evidence>
<comment type="subcellular location">
    <subcellularLocation>
        <location evidence="1">Cell membrane</location>
        <topology evidence="1">Multi-pass membrane protein</topology>
    </subcellularLocation>
</comment>
<accession>A0ABS3B1V6</accession>
<protein>
    <submittedName>
        <fullName evidence="8">Chromate efflux transporter</fullName>
    </submittedName>
</protein>
<sequence length="409" mass="42287">MSAAEQPPISVRGRSREVLGVFLRLGLTSFGGPLAHLGYFREEFVRRRGWLDESGFAQLLSLCQVLPGPTSSQLGVAIGWQRAGWRGALAAFVGFTLPSALLMFALALSAPRWLLHPLGADVLHGLKLVAVVVVAHGVYAMARTLTPDLLRMLLAVTAAALVLALDRAWGQPLVIGLGALAGIAWCRPPSVPMAAAAPRRWRRDVGVCCALAFGGLLLAALWVSSRHAAMPTPVPLAAAFYRAGALVFGGGHVVLPLLQRELVASGWMSADTFLAGYGAAQAMPGPMFALATYLGASAGSGIAPGAAAMLALAALFAPGLLALGAALPLWQALAGRGSVARALAGINAVVVGVLAAALYDPLWRDGIRSPPDLLVVALGLVLMARLQRPALWVVAWCAAATLGLGALGR</sequence>
<feature type="transmembrane region" description="Helical" evidence="7">
    <location>
        <begin position="88"/>
        <end position="110"/>
    </location>
</feature>
<name>A0ABS3B1V6_9XANT</name>
<keyword evidence="9" id="KW-1185">Reference proteome</keyword>
<feature type="transmembrane region" description="Helical" evidence="7">
    <location>
        <begin position="207"/>
        <end position="224"/>
    </location>
</feature>
<evidence type="ECO:0000256" key="3">
    <source>
        <dbReference type="ARBA" id="ARBA00022475"/>
    </source>
</evidence>
<dbReference type="EMBL" id="JAFIWB010000007">
    <property type="protein sequence ID" value="MBN6102302.1"/>
    <property type="molecule type" value="Genomic_DNA"/>
</dbReference>
<dbReference type="PANTHER" id="PTHR33567">
    <property type="entry name" value="CHROMATE ION TRANSPORTER (EUROFUNG)"/>
    <property type="match status" value="1"/>
</dbReference>
<feature type="transmembrane region" description="Helical" evidence="7">
    <location>
        <begin position="342"/>
        <end position="359"/>
    </location>
</feature>
<reference evidence="8 9" key="1">
    <citation type="submission" date="2021-02" db="EMBL/GenBank/DDBJ databases">
        <title>Taxonomically Unique Crown Gall-Associated Xanthomonas Stains Have Deficiency in Virulence Repertories.</title>
        <authorList>
            <person name="Mafakheri H."/>
            <person name="Taghavi S.M."/>
            <person name="Dimkic I."/>
            <person name="Nemanja K."/>
            <person name="Osdaghi E."/>
        </authorList>
    </citation>
    <scope>NUCLEOTIDE SEQUENCE [LARGE SCALE GENOMIC DNA]</scope>
    <source>
        <strain evidence="8 9">FX4</strain>
    </source>
</reference>
<evidence type="ECO:0000313" key="8">
    <source>
        <dbReference type="EMBL" id="MBN6102302.1"/>
    </source>
</evidence>
<comment type="similarity">
    <text evidence="2">Belongs to the chromate ion transporter (CHR) (TC 2.A.51) family.</text>
</comment>
<evidence type="ECO:0000256" key="7">
    <source>
        <dbReference type="SAM" id="Phobius"/>
    </source>
</evidence>